<evidence type="ECO:0000313" key="4">
    <source>
        <dbReference type="EMBL" id="SFE49051.1"/>
    </source>
</evidence>
<comment type="similarity">
    <text evidence="1">Belongs to the transglycosylase Slt family.</text>
</comment>
<accession>A0A1I2AYL2</accession>
<dbReference type="InterPro" id="IPR008258">
    <property type="entry name" value="Transglycosylase_SLT_dom_1"/>
</dbReference>
<dbReference type="STRING" id="1123323.SAMN05216245_10794"/>
<protein>
    <submittedName>
        <fullName evidence="4">Soluble lytic murein transglycosylase</fullName>
    </submittedName>
</protein>
<dbReference type="GO" id="GO:0000270">
    <property type="term" value="P:peptidoglycan metabolic process"/>
    <property type="evidence" value="ECO:0007669"/>
    <property type="project" value="InterPro"/>
</dbReference>
<dbReference type="SUPFAM" id="SSF53955">
    <property type="entry name" value="Lysozyme-like"/>
    <property type="match status" value="1"/>
</dbReference>
<proteinExistence type="inferred from homology"/>
<evidence type="ECO:0000256" key="2">
    <source>
        <dbReference type="SAM" id="Phobius"/>
    </source>
</evidence>
<dbReference type="CDD" id="cd16896">
    <property type="entry name" value="LT_Slt70-like"/>
    <property type="match status" value="1"/>
</dbReference>
<gene>
    <name evidence="4" type="ORF">SAMN05216245_10794</name>
</gene>
<dbReference type="GO" id="GO:0016020">
    <property type="term" value="C:membrane"/>
    <property type="evidence" value="ECO:0007669"/>
    <property type="project" value="InterPro"/>
</dbReference>
<organism evidence="4 5">
    <name type="scientific">Succiniclasticum ruminis DSM 9236</name>
    <dbReference type="NCBI Taxonomy" id="1123323"/>
    <lineage>
        <taxon>Bacteria</taxon>
        <taxon>Bacillati</taxon>
        <taxon>Bacillota</taxon>
        <taxon>Negativicutes</taxon>
        <taxon>Acidaminococcales</taxon>
        <taxon>Acidaminococcaceae</taxon>
        <taxon>Succiniclasticum</taxon>
    </lineage>
</organism>
<keyword evidence="2" id="KW-1133">Transmembrane helix</keyword>
<dbReference type="PANTHER" id="PTHR37423">
    <property type="entry name" value="SOLUBLE LYTIC MUREIN TRANSGLYCOSYLASE-RELATED"/>
    <property type="match status" value="1"/>
</dbReference>
<keyword evidence="2" id="KW-0472">Membrane</keyword>
<evidence type="ECO:0000256" key="1">
    <source>
        <dbReference type="ARBA" id="ARBA00007734"/>
    </source>
</evidence>
<feature type="domain" description="Transglycosylase SLT" evidence="3">
    <location>
        <begin position="101"/>
        <end position="208"/>
    </location>
</feature>
<evidence type="ECO:0000313" key="5">
    <source>
        <dbReference type="Proteomes" id="UP000198896"/>
    </source>
</evidence>
<keyword evidence="2" id="KW-0812">Transmembrane</keyword>
<dbReference type="Proteomes" id="UP000198896">
    <property type="component" value="Unassembled WGS sequence"/>
</dbReference>
<reference evidence="4 5" key="1">
    <citation type="submission" date="2016-10" db="EMBL/GenBank/DDBJ databases">
        <authorList>
            <person name="de Groot N.N."/>
        </authorList>
    </citation>
    <scope>NUCLEOTIDE SEQUENCE [LARGE SCALE GENOMIC DNA]</scope>
    <source>
        <strain evidence="4 5">DSM 9236</strain>
    </source>
</reference>
<dbReference type="GO" id="GO:0008933">
    <property type="term" value="F:peptidoglycan lytic transglycosylase activity"/>
    <property type="evidence" value="ECO:0007669"/>
    <property type="project" value="InterPro"/>
</dbReference>
<dbReference type="AlphaFoldDB" id="A0A1I2AYL2"/>
<dbReference type="InterPro" id="IPR000189">
    <property type="entry name" value="Transglyc_AS"/>
</dbReference>
<dbReference type="Pfam" id="PF01464">
    <property type="entry name" value="SLT"/>
    <property type="match status" value="1"/>
</dbReference>
<dbReference type="Gene3D" id="1.10.530.10">
    <property type="match status" value="1"/>
</dbReference>
<dbReference type="PROSITE" id="PS00922">
    <property type="entry name" value="TRANSGLYCOSYLASE"/>
    <property type="match status" value="1"/>
</dbReference>
<dbReference type="PANTHER" id="PTHR37423:SF2">
    <property type="entry name" value="MEMBRANE-BOUND LYTIC MUREIN TRANSGLYCOSYLASE C"/>
    <property type="match status" value="1"/>
</dbReference>
<dbReference type="InterPro" id="IPR023346">
    <property type="entry name" value="Lysozyme-like_dom_sf"/>
</dbReference>
<dbReference type="EMBL" id="FONL01000007">
    <property type="protein sequence ID" value="SFE49051.1"/>
    <property type="molecule type" value="Genomic_DNA"/>
</dbReference>
<name>A0A1I2AYL2_9FIRM</name>
<feature type="transmembrane region" description="Helical" evidence="2">
    <location>
        <begin position="60"/>
        <end position="79"/>
    </location>
</feature>
<sequence length="249" mass="29486">MGVRILTGKKVKQERTARQKKTVREIDNESVKSRRVKRVHRPVTHKKKYSAWKRASSRRMWIYVLLLLVILFFAGWRLWRSDAVQMRFVYMWPYQNEIVTYARRNDIDPFLVAAVIKNESEFKPGAVSPVGAIGMMQIMPETGEWIAKQMGLDSYDVDSLYNPGVNIRMGCWYLSELKYEFKDNLLLMMMAYNAGRGNTHGWMNANGWDYTFGDVKKIPYPESRNYVASVLYDRDEYYRLYKDKVEKRK</sequence>
<keyword evidence="5" id="KW-1185">Reference proteome</keyword>
<evidence type="ECO:0000259" key="3">
    <source>
        <dbReference type="Pfam" id="PF01464"/>
    </source>
</evidence>